<dbReference type="EMBL" id="MELI01000084">
    <property type="protein sequence ID" value="OFW32839.1"/>
    <property type="molecule type" value="Genomic_DNA"/>
</dbReference>
<evidence type="ECO:0000256" key="6">
    <source>
        <dbReference type="ARBA" id="ARBA00022679"/>
    </source>
</evidence>
<dbReference type="Gene3D" id="6.10.340.10">
    <property type="match status" value="1"/>
</dbReference>
<gene>
    <name evidence="16" type="ORF">A2074_05470</name>
</gene>
<keyword evidence="5" id="KW-0597">Phosphoprotein</keyword>
<dbReference type="GO" id="GO:0000155">
    <property type="term" value="F:phosphorelay sensor kinase activity"/>
    <property type="evidence" value="ECO:0007669"/>
    <property type="project" value="TreeGrafter"/>
</dbReference>
<dbReference type="Pfam" id="PF00672">
    <property type="entry name" value="HAMP"/>
    <property type="match status" value="1"/>
</dbReference>
<comment type="catalytic activity">
    <reaction evidence="1">
        <text>ATP + protein L-histidine = ADP + protein N-phospho-L-histidine.</text>
        <dbReference type="EC" id="2.7.13.3"/>
    </reaction>
</comment>
<evidence type="ECO:0000256" key="2">
    <source>
        <dbReference type="ARBA" id="ARBA00004651"/>
    </source>
</evidence>
<evidence type="ECO:0000256" key="14">
    <source>
        <dbReference type="SAM" id="Phobius"/>
    </source>
</evidence>
<evidence type="ECO:0000313" key="17">
    <source>
        <dbReference type="Proteomes" id="UP000178086"/>
    </source>
</evidence>
<dbReference type="SMART" id="SM00304">
    <property type="entry name" value="HAMP"/>
    <property type="match status" value="1"/>
</dbReference>
<evidence type="ECO:0000256" key="3">
    <source>
        <dbReference type="ARBA" id="ARBA00012438"/>
    </source>
</evidence>
<dbReference type="Proteomes" id="UP000178086">
    <property type="component" value="Unassembled WGS sequence"/>
</dbReference>
<keyword evidence="11 14" id="KW-1133">Transmembrane helix</keyword>
<name>A0A1F2UIJ2_9ACTN</name>
<proteinExistence type="predicted"/>
<dbReference type="GO" id="GO:0005524">
    <property type="term" value="F:ATP binding"/>
    <property type="evidence" value="ECO:0007669"/>
    <property type="project" value="UniProtKB-KW"/>
</dbReference>
<accession>A0A1F2UIJ2</accession>
<evidence type="ECO:0000256" key="7">
    <source>
        <dbReference type="ARBA" id="ARBA00022692"/>
    </source>
</evidence>
<dbReference type="PROSITE" id="PS50885">
    <property type="entry name" value="HAMP"/>
    <property type="match status" value="1"/>
</dbReference>
<comment type="subcellular location">
    <subcellularLocation>
        <location evidence="2">Cell membrane</location>
        <topology evidence="2">Multi-pass membrane protein</topology>
    </subcellularLocation>
</comment>
<protein>
    <recommendedName>
        <fullName evidence="3">histidine kinase</fullName>
        <ecNumber evidence="3">2.7.13.3</ecNumber>
    </recommendedName>
</protein>
<reference evidence="16 17" key="1">
    <citation type="journal article" date="2016" name="Nat. Commun.">
        <title>Thousands of microbial genomes shed light on interconnected biogeochemical processes in an aquifer system.</title>
        <authorList>
            <person name="Anantharaman K."/>
            <person name="Brown C.T."/>
            <person name="Hug L.A."/>
            <person name="Sharon I."/>
            <person name="Castelle C.J."/>
            <person name="Probst A.J."/>
            <person name="Thomas B.C."/>
            <person name="Singh A."/>
            <person name="Wilkins M.J."/>
            <person name="Karaoz U."/>
            <person name="Brodie E.L."/>
            <person name="Williams K.H."/>
            <person name="Hubbard S.S."/>
            <person name="Banfield J.F."/>
        </authorList>
    </citation>
    <scope>NUCLEOTIDE SEQUENCE [LARGE SCALE GENOMIC DNA]</scope>
</reference>
<keyword evidence="7 14" id="KW-0812">Transmembrane</keyword>
<evidence type="ECO:0000256" key="4">
    <source>
        <dbReference type="ARBA" id="ARBA00022475"/>
    </source>
</evidence>
<evidence type="ECO:0000256" key="9">
    <source>
        <dbReference type="ARBA" id="ARBA00022777"/>
    </source>
</evidence>
<dbReference type="PANTHER" id="PTHR45528:SF1">
    <property type="entry name" value="SENSOR HISTIDINE KINASE CPXA"/>
    <property type="match status" value="1"/>
</dbReference>
<keyword evidence="10" id="KW-0067">ATP-binding</keyword>
<dbReference type="PANTHER" id="PTHR45528">
    <property type="entry name" value="SENSOR HISTIDINE KINASE CPXA"/>
    <property type="match status" value="1"/>
</dbReference>
<dbReference type="InterPro" id="IPR003660">
    <property type="entry name" value="HAMP_dom"/>
</dbReference>
<comment type="caution">
    <text evidence="16">The sequence shown here is derived from an EMBL/GenBank/DDBJ whole genome shotgun (WGS) entry which is preliminary data.</text>
</comment>
<evidence type="ECO:0000256" key="10">
    <source>
        <dbReference type="ARBA" id="ARBA00022840"/>
    </source>
</evidence>
<evidence type="ECO:0000259" key="15">
    <source>
        <dbReference type="PROSITE" id="PS50885"/>
    </source>
</evidence>
<evidence type="ECO:0000256" key="8">
    <source>
        <dbReference type="ARBA" id="ARBA00022741"/>
    </source>
</evidence>
<dbReference type="AlphaFoldDB" id="A0A1F2UIJ2"/>
<evidence type="ECO:0000256" key="1">
    <source>
        <dbReference type="ARBA" id="ARBA00000085"/>
    </source>
</evidence>
<organism evidence="16 17">
    <name type="scientific">Candidatus Aquicultor primus</name>
    <dbReference type="NCBI Taxonomy" id="1797195"/>
    <lineage>
        <taxon>Bacteria</taxon>
        <taxon>Bacillati</taxon>
        <taxon>Actinomycetota</taxon>
        <taxon>Candidatus Aquicultoria</taxon>
        <taxon>Candidatus Aquicultorales</taxon>
        <taxon>Candidatus Aquicultoraceae</taxon>
        <taxon>Candidatus Aquicultor</taxon>
    </lineage>
</organism>
<feature type="domain" description="HAMP" evidence="15">
    <location>
        <begin position="234"/>
        <end position="286"/>
    </location>
</feature>
<keyword evidence="9" id="KW-0418">Kinase</keyword>
<dbReference type="EC" id="2.7.13.3" evidence="3"/>
<keyword evidence="8" id="KW-0547">Nucleotide-binding</keyword>
<dbReference type="CDD" id="cd06225">
    <property type="entry name" value="HAMP"/>
    <property type="match status" value="1"/>
</dbReference>
<dbReference type="GO" id="GO:0005886">
    <property type="term" value="C:plasma membrane"/>
    <property type="evidence" value="ECO:0007669"/>
    <property type="project" value="UniProtKB-SubCell"/>
</dbReference>
<feature type="transmembrane region" description="Helical" evidence="14">
    <location>
        <begin position="214"/>
        <end position="233"/>
    </location>
</feature>
<keyword evidence="6" id="KW-0808">Transferase</keyword>
<dbReference type="InterPro" id="IPR050398">
    <property type="entry name" value="HssS/ArlS-like"/>
</dbReference>
<keyword evidence="13 14" id="KW-0472">Membrane</keyword>
<sequence>MKLKTRMILAIGAVLLGALVATFVFVANSQKTQSESLYYNQAKSIDSSLSLVRTVVSGHGGVFAKQKDGFGVNPFLAAIPDVKAEMKSAKGDKFALINGFSFMQEMSDISQKEGKTAFTYRAPSDKPINPMNKPSDKELEVLGSMKDGALTEEYTKVVGEDGKKYYVYNAAMVTKEECMKCHPDYTIGGVDGMMSISLPIDEAEARNAASMLNLGYIFAAALIIVVGVTYVLASRVTAPIKHLAEAADKVSKGEMDFVIDINRKDEIGELAEAFNRLIASIKILSMTNDQ</sequence>
<evidence type="ECO:0000313" key="16">
    <source>
        <dbReference type="EMBL" id="OFW32839.1"/>
    </source>
</evidence>
<evidence type="ECO:0000256" key="12">
    <source>
        <dbReference type="ARBA" id="ARBA00023012"/>
    </source>
</evidence>
<dbReference type="InterPro" id="IPR021796">
    <property type="entry name" value="Tll0287-like_dom"/>
</dbReference>
<evidence type="ECO:0000256" key="13">
    <source>
        <dbReference type="ARBA" id="ARBA00023136"/>
    </source>
</evidence>
<keyword evidence="12" id="KW-0902">Two-component regulatory system</keyword>
<dbReference type="Pfam" id="PF11845">
    <property type="entry name" value="Tll0287-like"/>
    <property type="match status" value="1"/>
</dbReference>
<dbReference type="SUPFAM" id="SSF158472">
    <property type="entry name" value="HAMP domain-like"/>
    <property type="match status" value="1"/>
</dbReference>
<evidence type="ECO:0000256" key="5">
    <source>
        <dbReference type="ARBA" id="ARBA00022553"/>
    </source>
</evidence>
<evidence type="ECO:0000256" key="11">
    <source>
        <dbReference type="ARBA" id="ARBA00022989"/>
    </source>
</evidence>
<keyword evidence="4" id="KW-1003">Cell membrane</keyword>